<dbReference type="Proteomes" id="UP001165960">
    <property type="component" value="Unassembled WGS sequence"/>
</dbReference>
<gene>
    <name evidence="1" type="ORF">DSO57_1022012</name>
</gene>
<evidence type="ECO:0000313" key="2">
    <source>
        <dbReference type="Proteomes" id="UP001165960"/>
    </source>
</evidence>
<dbReference type="EMBL" id="QTSX02002949">
    <property type="protein sequence ID" value="KAJ9072920.1"/>
    <property type="molecule type" value="Genomic_DNA"/>
</dbReference>
<organism evidence="1 2">
    <name type="scientific">Entomophthora muscae</name>
    <dbReference type="NCBI Taxonomy" id="34485"/>
    <lineage>
        <taxon>Eukaryota</taxon>
        <taxon>Fungi</taxon>
        <taxon>Fungi incertae sedis</taxon>
        <taxon>Zoopagomycota</taxon>
        <taxon>Entomophthoromycotina</taxon>
        <taxon>Entomophthoromycetes</taxon>
        <taxon>Entomophthorales</taxon>
        <taxon>Entomophthoraceae</taxon>
        <taxon>Entomophthora</taxon>
    </lineage>
</organism>
<comment type="caution">
    <text evidence="1">The sequence shown here is derived from an EMBL/GenBank/DDBJ whole genome shotgun (WGS) entry which is preliminary data.</text>
</comment>
<name>A0ACC2TEA8_9FUNG</name>
<keyword evidence="2" id="KW-1185">Reference proteome</keyword>
<accession>A0ACC2TEA8</accession>
<evidence type="ECO:0000313" key="1">
    <source>
        <dbReference type="EMBL" id="KAJ9072920.1"/>
    </source>
</evidence>
<protein>
    <submittedName>
        <fullName evidence="1">Uncharacterized protein</fullName>
    </submittedName>
</protein>
<sequence>MLGMHFRFSPSNQTIFPAVPGAEPSSLKKACDKCRERRIRCIIKGSGPCEKCQSLGIACTFLYVQKPRGRKKGVKINVVKKLESKDPSVRDALTFIFEHPQILPDTPLTSSSQPTPTHQQEYFTPPTYDPTMPHFYDLKKFSLSLGQL</sequence>
<proteinExistence type="predicted"/>
<reference evidence="1" key="1">
    <citation type="submission" date="2022-04" db="EMBL/GenBank/DDBJ databases">
        <title>Genome of the entomopathogenic fungus Entomophthora muscae.</title>
        <authorList>
            <person name="Elya C."/>
            <person name="Lovett B.R."/>
            <person name="Lee E."/>
            <person name="Macias A.M."/>
            <person name="Hajek A.E."/>
            <person name="De Bivort B.L."/>
            <person name="Kasson M.T."/>
            <person name="De Fine Licht H.H."/>
            <person name="Stajich J.E."/>
        </authorList>
    </citation>
    <scope>NUCLEOTIDE SEQUENCE</scope>
    <source>
        <strain evidence="1">Berkeley</strain>
    </source>
</reference>